<dbReference type="GO" id="GO:0007507">
    <property type="term" value="P:heart development"/>
    <property type="evidence" value="ECO:0007669"/>
    <property type="project" value="TreeGrafter"/>
</dbReference>
<keyword evidence="4 5" id="KW-0472">Membrane</keyword>
<feature type="domain" description="POPDC1-3" evidence="6">
    <location>
        <begin position="9"/>
        <end position="201"/>
    </location>
</feature>
<dbReference type="AlphaFoldDB" id="A0A8J2P9M1"/>
<dbReference type="EMBL" id="CAJVCH010167064">
    <property type="protein sequence ID" value="CAG7728706.1"/>
    <property type="molecule type" value="Genomic_DNA"/>
</dbReference>
<keyword evidence="8" id="KW-1185">Reference proteome</keyword>
<dbReference type="Proteomes" id="UP000708208">
    <property type="component" value="Unassembled WGS sequence"/>
</dbReference>
<dbReference type="PANTHER" id="PTHR12101">
    <property type="entry name" value="POPEYE DOMAIN CONTAINING PROTEIN"/>
    <property type="match status" value="1"/>
</dbReference>
<keyword evidence="2 5" id="KW-0812">Transmembrane</keyword>
<evidence type="ECO:0000256" key="2">
    <source>
        <dbReference type="ARBA" id="ARBA00022692"/>
    </source>
</evidence>
<evidence type="ECO:0000259" key="6">
    <source>
        <dbReference type="Pfam" id="PF04831"/>
    </source>
</evidence>
<evidence type="ECO:0000256" key="4">
    <source>
        <dbReference type="ARBA" id="ARBA00023136"/>
    </source>
</evidence>
<dbReference type="Pfam" id="PF04831">
    <property type="entry name" value="POPDC1-3"/>
    <property type="match status" value="1"/>
</dbReference>
<name>A0A8J2P9M1_9HEXA</name>
<dbReference type="InterPro" id="IPR006916">
    <property type="entry name" value="POPDC1-3"/>
</dbReference>
<dbReference type="GO" id="GO:0051146">
    <property type="term" value="P:striated muscle cell differentiation"/>
    <property type="evidence" value="ECO:0007669"/>
    <property type="project" value="TreeGrafter"/>
</dbReference>
<evidence type="ECO:0000313" key="8">
    <source>
        <dbReference type="Proteomes" id="UP000708208"/>
    </source>
</evidence>
<evidence type="ECO:0000313" key="7">
    <source>
        <dbReference type="EMBL" id="CAG7728706.1"/>
    </source>
</evidence>
<keyword evidence="3 5" id="KW-1133">Transmembrane helix</keyword>
<protein>
    <recommendedName>
        <fullName evidence="6">POPDC1-3 domain-containing protein</fullName>
    </recommendedName>
</protein>
<gene>
    <name evidence="7" type="ORF">AFUS01_LOCUS17467</name>
</gene>
<dbReference type="GO" id="GO:0030552">
    <property type="term" value="F:cAMP binding"/>
    <property type="evidence" value="ECO:0007669"/>
    <property type="project" value="TreeGrafter"/>
</dbReference>
<evidence type="ECO:0000256" key="1">
    <source>
        <dbReference type="ARBA" id="ARBA00004141"/>
    </source>
</evidence>
<comment type="subcellular location">
    <subcellularLocation>
        <location evidence="1">Membrane</location>
        <topology evidence="1">Multi-pass membrane protein</topology>
    </subcellularLocation>
</comment>
<proteinExistence type="predicted"/>
<dbReference type="InterPro" id="IPR055272">
    <property type="entry name" value="POPDC1-3_dom"/>
</dbReference>
<accession>A0A8J2P9M1</accession>
<dbReference type="PANTHER" id="PTHR12101:SF1">
    <property type="entry name" value="BVES"/>
    <property type="match status" value="1"/>
</dbReference>
<sequence>MNLNKRQRLLVVGYSVFHCLWGWFVLRSVDVFVWGVVLAVFNILSAVWSICSDWPLRFRAENETVYKKLFKPLKVSRRQFKRVLDCKRNIKILHAGDHYAIEKCTRVDSLALLISGRLLVSQNSKPLHVIGTLQFVDSPEYFGVSTDELFQVTITALEDTKLIVWHRDKLRLTIMNDEFLRIIFDHVIGRDVVRKLIQVSDTVTTVNGTAHLFSKDSFEEHYINENEPMLERKIGS</sequence>
<dbReference type="OrthoDB" id="425611at2759"/>
<comment type="caution">
    <text evidence="7">The sequence shown here is derived from an EMBL/GenBank/DDBJ whole genome shotgun (WGS) entry which is preliminary data.</text>
</comment>
<evidence type="ECO:0000256" key="5">
    <source>
        <dbReference type="SAM" id="Phobius"/>
    </source>
</evidence>
<reference evidence="7" key="1">
    <citation type="submission" date="2021-06" db="EMBL/GenBank/DDBJ databases">
        <authorList>
            <person name="Hodson N. C."/>
            <person name="Mongue J. A."/>
            <person name="Jaron S. K."/>
        </authorList>
    </citation>
    <scope>NUCLEOTIDE SEQUENCE</scope>
</reference>
<dbReference type="GO" id="GO:0042391">
    <property type="term" value="P:regulation of membrane potential"/>
    <property type="evidence" value="ECO:0007669"/>
    <property type="project" value="TreeGrafter"/>
</dbReference>
<organism evidence="7 8">
    <name type="scientific">Allacma fusca</name>
    <dbReference type="NCBI Taxonomy" id="39272"/>
    <lineage>
        <taxon>Eukaryota</taxon>
        <taxon>Metazoa</taxon>
        <taxon>Ecdysozoa</taxon>
        <taxon>Arthropoda</taxon>
        <taxon>Hexapoda</taxon>
        <taxon>Collembola</taxon>
        <taxon>Symphypleona</taxon>
        <taxon>Sminthuridae</taxon>
        <taxon>Allacma</taxon>
    </lineage>
</organism>
<feature type="transmembrane region" description="Helical" evidence="5">
    <location>
        <begin position="9"/>
        <end position="26"/>
    </location>
</feature>
<evidence type="ECO:0000256" key="3">
    <source>
        <dbReference type="ARBA" id="ARBA00022989"/>
    </source>
</evidence>
<feature type="transmembrane region" description="Helical" evidence="5">
    <location>
        <begin position="32"/>
        <end position="51"/>
    </location>
</feature>
<dbReference type="GO" id="GO:0042383">
    <property type="term" value="C:sarcolemma"/>
    <property type="evidence" value="ECO:0007669"/>
    <property type="project" value="TreeGrafter"/>
</dbReference>